<protein>
    <submittedName>
        <fullName evidence="1">Uncharacterized protein</fullName>
    </submittedName>
</protein>
<evidence type="ECO:0000313" key="1">
    <source>
        <dbReference type="EMBL" id="SVD19903.1"/>
    </source>
</evidence>
<organism evidence="1">
    <name type="scientific">marine metagenome</name>
    <dbReference type="NCBI Taxonomy" id="408172"/>
    <lineage>
        <taxon>unclassified sequences</taxon>
        <taxon>metagenomes</taxon>
        <taxon>ecological metagenomes</taxon>
    </lineage>
</organism>
<gene>
    <name evidence="1" type="ORF">METZ01_LOCUS372757</name>
</gene>
<accession>A0A382TD03</accession>
<sequence length="71" mass="8070">MRYIWQSFVLIALGFLIISIPSEAGSNEFADVEFYLSRDCIGENCNLAIEEPTSSRPKYWVAQNDPPVQND</sequence>
<dbReference type="EMBL" id="UINC01135634">
    <property type="protein sequence ID" value="SVD19903.1"/>
    <property type="molecule type" value="Genomic_DNA"/>
</dbReference>
<dbReference type="AlphaFoldDB" id="A0A382TD03"/>
<name>A0A382TD03_9ZZZZ</name>
<reference evidence="1" key="1">
    <citation type="submission" date="2018-05" db="EMBL/GenBank/DDBJ databases">
        <authorList>
            <person name="Lanie J.A."/>
            <person name="Ng W.-L."/>
            <person name="Kazmierczak K.M."/>
            <person name="Andrzejewski T.M."/>
            <person name="Davidsen T.M."/>
            <person name="Wayne K.J."/>
            <person name="Tettelin H."/>
            <person name="Glass J.I."/>
            <person name="Rusch D."/>
            <person name="Podicherti R."/>
            <person name="Tsui H.-C.T."/>
            <person name="Winkler M.E."/>
        </authorList>
    </citation>
    <scope>NUCLEOTIDE SEQUENCE</scope>
</reference>
<proteinExistence type="predicted"/>